<dbReference type="InterPro" id="IPR026877">
    <property type="entry name" value="DXPR_C"/>
</dbReference>
<dbReference type="SUPFAM" id="SSF51735">
    <property type="entry name" value="NAD(P)-binding Rossmann-fold domains"/>
    <property type="match status" value="1"/>
</dbReference>
<name>A0A917Q5K2_9HYPH</name>
<dbReference type="Pfam" id="PF08436">
    <property type="entry name" value="DXP_redisom_C"/>
    <property type="match status" value="1"/>
</dbReference>
<evidence type="ECO:0000256" key="2">
    <source>
        <dbReference type="ARBA" id="ARBA00006825"/>
    </source>
</evidence>
<keyword evidence="4 9" id="KW-0521">NADP</keyword>
<keyword evidence="7 9" id="KW-0414">Isoprene biosynthesis</keyword>
<evidence type="ECO:0000256" key="3">
    <source>
        <dbReference type="ARBA" id="ARBA00022723"/>
    </source>
</evidence>
<feature type="binding site" evidence="9">
    <location>
        <position position="168"/>
    </location>
    <ligand>
        <name>Mn(2+)</name>
        <dbReference type="ChEBI" id="CHEBI:29035"/>
    </ligand>
</feature>
<gene>
    <name evidence="9 14" type="primary">dxr</name>
    <name evidence="14" type="ORF">GCM10011322_11040</name>
</gene>
<dbReference type="AlphaFoldDB" id="A0A917Q5K2"/>
<dbReference type="Gene3D" id="3.40.50.720">
    <property type="entry name" value="NAD(P)-binding Rossmann-like Domain"/>
    <property type="match status" value="1"/>
</dbReference>
<keyword evidence="6 9" id="KW-0464">Manganese</keyword>
<feature type="binding site" evidence="9">
    <location>
        <position position="230"/>
    </location>
    <ligand>
        <name>1-deoxy-D-xylulose 5-phosphate</name>
        <dbReference type="ChEBI" id="CHEBI:57792"/>
    </ligand>
</feature>
<dbReference type="FunFam" id="3.40.50.720:FF:000045">
    <property type="entry name" value="1-deoxy-D-xylulose 5-phosphate reductoisomerase"/>
    <property type="match status" value="1"/>
</dbReference>
<dbReference type="InterPro" id="IPR036291">
    <property type="entry name" value="NAD(P)-bd_dom_sf"/>
</dbReference>
<comment type="similarity">
    <text evidence="2 9">Belongs to the DXR family.</text>
</comment>
<feature type="binding site" evidence="9">
    <location>
        <position position="239"/>
    </location>
    <ligand>
        <name>Mn(2+)</name>
        <dbReference type="ChEBI" id="CHEBI:29035"/>
    </ligand>
</feature>
<dbReference type="NCBIfam" id="TIGR00243">
    <property type="entry name" value="Dxr"/>
    <property type="match status" value="1"/>
</dbReference>
<accession>A0A917Q5K2</accession>
<evidence type="ECO:0000256" key="7">
    <source>
        <dbReference type="ARBA" id="ARBA00023229"/>
    </source>
</evidence>
<feature type="binding site" evidence="9">
    <location>
        <position position="239"/>
    </location>
    <ligand>
        <name>1-deoxy-D-xylulose 5-phosphate</name>
        <dbReference type="ChEBI" id="CHEBI:57792"/>
    </ligand>
</feature>
<feature type="domain" description="1-deoxy-D-xylulose 5-phosphate reductoisomerase N-terminal" evidence="11">
    <location>
        <begin position="25"/>
        <end position="150"/>
    </location>
</feature>
<feature type="domain" description="DXP reductoisomerase C-terminal" evidence="13">
    <location>
        <begin position="279"/>
        <end position="399"/>
    </location>
</feature>
<evidence type="ECO:0000256" key="4">
    <source>
        <dbReference type="ARBA" id="ARBA00022857"/>
    </source>
</evidence>
<feature type="binding site" evidence="9">
    <location>
        <position position="31"/>
    </location>
    <ligand>
        <name>NADPH</name>
        <dbReference type="ChEBI" id="CHEBI:57783"/>
    </ligand>
</feature>
<evidence type="ECO:0000256" key="9">
    <source>
        <dbReference type="HAMAP-Rule" id="MF_00183"/>
    </source>
</evidence>
<evidence type="ECO:0000313" key="15">
    <source>
        <dbReference type="Proteomes" id="UP000600449"/>
    </source>
</evidence>
<dbReference type="SUPFAM" id="SSF69055">
    <property type="entry name" value="1-deoxy-D-xylulose-5-phosphate reductoisomerase, C-terminal domain"/>
    <property type="match status" value="1"/>
</dbReference>
<evidence type="ECO:0000256" key="5">
    <source>
        <dbReference type="ARBA" id="ARBA00023002"/>
    </source>
</evidence>
<dbReference type="GO" id="GO:0030604">
    <property type="term" value="F:1-deoxy-D-xylulose-5-phosphate reductoisomerase activity"/>
    <property type="evidence" value="ECO:0007669"/>
    <property type="project" value="UniProtKB-UniRule"/>
</dbReference>
<comment type="pathway">
    <text evidence="1 9">Isoprenoid biosynthesis; isopentenyl diphosphate biosynthesis via DXP pathway; isopentenyl diphosphate from 1-deoxy-D-xylulose 5-phosphate: step 1/6.</text>
</comment>
<feature type="binding site" evidence="9">
    <location>
        <position position="235"/>
    </location>
    <ligand>
        <name>1-deoxy-D-xylulose 5-phosphate</name>
        <dbReference type="ChEBI" id="CHEBI:57792"/>
    </ligand>
</feature>
<proteinExistence type="inferred from homology"/>
<evidence type="ECO:0000256" key="10">
    <source>
        <dbReference type="SAM" id="MobiDB-lite"/>
    </source>
</evidence>
<dbReference type="EC" id="1.1.1.267" evidence="9"/>
<evidence type="ECO:0000256" key="6">
    <source>
        <dbReference type="ARBA" id="ARBA00023211"/>
    </source>
</evidence>
<comment type="function">
    <text evidence="9">Catalyzes the NADPH-dependent rearrangement and reduction of 1-deoxy-D-xylulose-5-phosphate (DXP) to 2-C-methyl-D-erythritol 4-phosphate (MEP).</text>
</comment>
<comment type="catalytic activity">
    <reaction evidence="8">
        <text>2-C-methyl-D-erythritol 4-phosphate + NADP(+) = 1-deoxy-D-xylulose 5-phosphate + NADPH + H(+)</text>
        <dbReference type="Rhea" id="RHEA:13717"/>
        <dbReference type="ChEBI" id="CHEBI:15378"/>
        <dbReference type="ChEBI" id="CHEBI:57783"/>
        <dbReference type="ChEBI" id="CHEBI:57792"/>
        <dbReference type="ChEBI" id="CHEBI:58262"/>
        <dbReference type="ChEBI" id="CHEBI:58349"/>
        <dbReference type="EC" id="1.1.1.267"/>
    </reaction>
    <physiologicalReaction direction="right-to-left" evidence="8">
        <dbReference type="Rhea" id="RHEA:13719"/>
    </physiologicalReaction>
</comment>
<feature type="binding site" evidence="9">
    <location>
        <position position="32"/>
    </location>
    <ligand>
        <name>NADPH</name>
        <dbReference type="ChEBI" id="CHEBI:57783"/>
    </ligand>
</feature>
<dbReference type="GO" id="GO:0070402">
    <property type="term" value="F:NADPH binding"/>
    <property type="evidence" value="ECO:0007669"/>
    <property type="project" value="InterPro"/>
</dbReference>
<dbReference type="Pfam" id="PF13288">
    <property type="entry name" value="DXPR_C"/>
    <property type="match status" value="1"/>
</dbReference>
<dbReference type="EMBL" id="BMMF01000003">
    <property type="protein sequence ID" value="GGK26434.1"/>
    <property type="molecule type" value="Genomic_DNA"/>
</dbReference>
<feature type="binding site" evidence="9">
    <location>
        <position position="57"/>
    </location>
    <ligand>
        <name>NADPH</name>
        <dbReference type="ChEBI" id="CHEBI:57783"/>
    </ligand>
</feature>
<comment type="caution">
    <text evidence="9">Lacks conserved residue(s) required for the propagation of feature annotation.</text>
</comment>
<evidence type="ECO:0000256" key="8">
    <source>
        <dbReference type="ARBA" id="ARBA00048543"/>
    </source>
</evidence>
<feature type="binding site" evidence="9">
    <location>
        <position position="142"/>
    </location>
    <ligand>
        <name>NADPH</name>
        <dbReference type="ChEBI" id="CHEBI:57783"/>
    </ligand>
</feature>
<organism evidence="14 15">
    <name type="scientific">Salinarimonas ramus</name>
    <dbReference type="NCBI Taxonomy" id="690164"/>
    <lineage>
        <taxon>Bacteria</taxon>
        <taxon>Pseudomonadati</taxon>
        <taxon>Pseudomonadota</taxon>
        <taxon>Alphaproteobacteria</taxon>
        <taxon>Hyphomicrobiales</taxon>
        <taxon>Salinarimonadaceae</taxon>
        <taxon>Salinarimonas</taxon>
    </lineage>
</organism>
<dbReference type="PIRSF" id="PIRSF006205">
    <property type="entry name" value="Dxp_reductismrs"/>
    <property type="match status" value="1"/>
</dbReference>
<dbReference type="Gene3D" id="1.10.1740.10">
    <property type="match status" value="1"/>
</dbReference>
<dbReference type="Proteomes" id="UP000600449">
    <property type="component" value="Unassembled WGS sequence"/>
</dbReference>
<keyword evidence="3 9" id="KW-0479">Metal-binding</keyword>
<evidence type="ECO:0000259" key="11">
    <source>
        <dbReference type="Pfam" id="PF02670"/>
    </source>
</evidence>
<feature type="region of interest" description="Disordered" evidence="10">
    <location>
        <begin position="406"/>
        <end position="425"/>
    </location>
</feature>
<keyword evidence="9" id="KW-0460">Magnesium</keyword>
<dbReference type="PANTHER" id="PTHR30525">
    <property type="entry name" value="1-DEOXY-D-XYLULOSE 5-PHOSPHATE REDUCTOISOMERASE"/>
    <property type="match status" value="1"/>
</dbReference>
<feature type="binding site" evidence="9">
    <location>
        <position position="34"/>
    </location>
    <ligand>
        <name>NADPH</name>
        <dbReference type="ChEBI" id="CHEBI:57783"/>
    </ligand>
</feature>
<feature type="binding site" evidence="9">
    <location>
        <position position="217"/>
    </location>
    <ligand>
        <name>1-deoxy-D-xylulose 5-phosphate</name>
        <dbReference type="ChEBI" id="CHEBI:57792"/>
    </ligand>
</feature>
<feature type="binding site" evidence="9">
    <location>
        <position position="169"/>
    </location>
    <ligand>
        <name>1-deoxy-D-xylulose 5-phosphate</name>
        <dbReference type="ChEBI" id="CHEBI:57792"/>
    </ligand>
</feature>
<feature type="domain" description="1-deoxy-D-xylulose 5-phosphate reductoisomerase C-terminal" evidence="12">
    <location>
        <begin position="165"/>
        <end position="247"/>
    </location>
</feature>
<sequence length="425" mass="44100">MSHKERDAGVLMPSNETSAAAPRRITILGATGSVGRSTVDVVRAHPESFVVEAVVGGRDAAALADLAIALDARFAAVADEAAGPALKDALAGSGIACGAGESAVLEAAEREADVVLAAISGAAGLAPTVAAMKPGRTIALANKECLVSAGVAFMAHAARMGVTLRAVDSEHNALEQALRAGRREDAIALTLTASGGPFRTWERARLERASVNEALAHPTWSMGAKISIDSATLMNKGLELIEAHHLFGMPADRLEVLVHPQSIVHGLVHWRDGSITAGLGAPDMRIPIVNALSLGDARLDLDLKRLDFAALGGFTFEPADRERFRCLALAEAAMAAGGGAPTVLNAANEIAVAAFCAGRIGFFGIAEAVERTLDAMSATTLPAPASVADALTLDAQTRARTEEILQDPKAPRDRRILQDRAPRPI</sequence>
<evidence type="ECO:0000256" key="1">
    <source>
        <dbReference type="ARBA" id="ARBA00005094"/>
    </source>
</evidence>
<feature type="binding site" evidence="9">
    <location>
        <position position="223"/>
    </location>
    <ligand>
        <name>NADPH</name>
        <dbReference type="ChEBI" id="CHEBI:57783"/>
    </ligand>
</feature>
<dbReference type="SUPFAM" id="SSF55347">
    <property type="entry name" value="Glyceraldehyde-3-phosphate dehydrogenase-like, C-terminal domain"/>
    <property type="match status" value="1"/>
</dbReference>
<dbReference type="GO" id="GO:0030145">
    <property type="term" value="F:manganese ion binding"/>
    <property type="evidence" value="ECO:0007669"/>
    <property type="project" value="TreeGrafter"/>
</dbReference>
<keyword evidence="5 9" id="KW-0560">Oxidoreductase</keyword>
<feature type="compositionally biased region" description="Basic and acidic residues" evidence="10">
    <location>
        <begin position="409"/>
        <end position="425"/>
    </location>
</feature>
<keyword evidence="15" id="KW-1185">Reference proteome</keyword>
<dbReference type="GO" id="GO:0051484">
    <property type="term" value="P:isopentenyl diphosphate biosynthetic process, methylerythritol 4-phosphate pathway involved in terpenoid biosynthetic process"/>
    <property type="evidence" value="ECO:0007669"/>
    <property type="project" value="UniProtKB-ARBA"/>
</dbReference>
<protein>
    <recommendedName>
        <fullName evidence="9">1-deoxy-D-xylulose 5-phosphate reductoisomerase</fullName>
        <shortName evidence="9">DXP reductoisomerase</shortName>
        <ecNumber evidence="9">1.1.1.267</ecNumber>
    </recommendedName>
    <alternativeName>
        <fullName evidence="9">1-deoxyxylulose-5-phosphate reductoisomerase</fullName>
    </alternativeName>
    <alternativeName>
        <fullName evidence="9">2-C-methyl-D-erythritol 4-phosphate synthase</fullName>
    </alternativeName>
</protein>
<dbReference type="Pfam" id="PF02670">
    <property type="entry name" value="DXP_reductoisom"/>
    <property type="match status" value="1"/>
</dbReference>
<dbReference type="InterPro" id="IPR013512">
    <property type="entry name" value="DXP_reductoisomerase_N"/>
</dbReference>
<comment type="caution">
    <text evidence="14">The sequence shown here is derived from an EMBL/GenBank/DDBJ whole genome shotgun (WGS) entry which is preliminary data.</text>
</comment>
<feature type="binding site" evidence="9">
    <location>
        <position position="236"/>
    </location>
    <ligand>
        <name>1-deoxy-D-xylulose 5-phosphate</name>
        <dbReference type="ChEBI" id="CHEBI:57792"/>
    </ligand>
</feature>
<feature type="binding site" evidence="9">
    <location>
        <position position="33"/>
    </location>
    <ligand>
        <name>NADPH</name>
        <dbReference type="ChEBI" id="CHEBI:57783"/>
    </ligand>
</feature>
<dbReference type="PANTHER" id="PTHR30525:SF0">
    <property type="entry name" value="1-DEOXY-D-XYLULOSE 5-PHOSPHATE REDUCTOISOMERASE, CHLOROPLASTIC"/>
    <property type="match status" value="1"/>
</dbReference>
<feature type="binding site" evidence="9">
    <location>
        <position position="170"/>
    </location>
    <ligand>
        <name>1-deoxy-D-xylulose 5-phosphate</name>
        <dbReference type="ChEBI" id="CHEBI:57792"/>
    </ligand>
</feature>
<evidence type="ECO:0000259" key="12">
    <source>
        <dbReference type="Pfam" id="PF08436"/>
    </source>
</evidence>
<evidence type="ECO:0000313" key="14">
    <source>
        <dbReference type="EMBL" id="GGK26434.1"/>
    </source>
</evidence>
<feature type="binding site" evidence="9">
    <location>
        <position position="143"/>
    </location>
    <ligand>
        <name>1-deoxy-D-xylulose 5-phosphate</name>
        <dbReference type="ChEBI" id="CHEBI:57792"/>
    </ligand>
</feature>
<dbReference type="InterPro" id="IPR036169">
    <property type="entry name" value="DXPR_C_sf"/>
</dbReference>
<feature type="binding site" evidence="9">
    <location>
        <position position="170"/>
    </location>
    <ligand>
        <name>Mn(2+)</name>
        <dbReference type="ChEBI" id="CHEBI:29035"/>
    </ligand>
</feature>
<dbReference type="HAMAP" id="MF_00183">
    <property type="entry name" value="DXP_reductoisom"/>
    <property type="match status" value="1"/>
</dbReference>
<feature type="binding site" evidence="9">
    <location>
        <position position="58"/>
    </location>
    <ligand>
        <name>NADPH</name>
        <dbReference type="ChEBI" id="CHEBI:57783"/>
    </ligand>
</feature>
<feature type="binding site" evidence="9">
    <location>
        <position position="144"/>
    </location>
    <ligand>
        <name>NADPH</name>
        <dbReference type="ChEBI" id="CHEBI:57783"/>
    </ligand>
</feature>
<dbReference type="InterPro" id="IPR003821">
    <property type="entry name" value="DXP_reductoisomerase"/>
</dbReference>
<dbReference type="InterPro" id="IPR013644">
    <property type="entry name" value="DXP_reductoisomerase_C"/>
</dbReference>
<evidence type="ECO:0000259" key="13">
    <source>
        <dbReference type="Pfam" id="PF13288"/>
    </source>
</evidence>
<feature type="binding site" evidence="9">
    <location>
        <position position="194"/>
    </location>
    <ligand>
        <name>1-deoxy-D-xylulose 5-phosphate</name>
        <dbReference type="ChEBI" id="CHEBI:57792"/>
    </ligand>
</feature>
<comment type="cofactor">
    <cofactor evidence="9">
        <name>Mg(2+)</name>
        <dbReference type="ChEBI" id="CHEBI:18420"/>
    </cofactor>
    <cofactor evidence="9">
        <name>Mn(2+)</name>
        <dbReference type="ChEBI" id="CHEBI:29035"/>
    </cofactor>
</comment>
<reference evidence="14 15" key="1">
    <citation type="journal article" date="2014" name="Int. J. Syst. Evol. Microbiol.">
        <title>Complete genome sequence of Corynebacterium casei LMG S-19264T (=DSM 44701T), isolated from a smear-ripened cheese.</title>
        <authorList>
            <consortium name="US DOE Joint Genome Institute (JGI-PGF)"/>
            <person name="Walter F."/>
            <person name="Albersmeier A."/>
            <person name="Kalinowski J."/>
            <person name="Ruckert C."/>
        </authorList>
    </citation>
    <scope>NUCLEOTIDE SEQUENCE [LARGE SCALE GENOMIC DNA]</scope>
    <source>
        <strain evidence="14 15">CGMCC 1.9161</strain>
    </source>
</reference>